<comment type="catalytic activity">
    <reaction evidence="11">
        <text>RNA(n) + a ribonucleoside 5'-triphosphate = RNA(n+1) + diphosphate</text>
        <dbReference type="Rhea" id="RHEA:21248"/>
        <dbReference type="Rhea" id="RHEA-COMP:14527"/>
        <dbReference type="Rhea" id="RHEA-COMP:17342"/>
        <dbReference type="ChEBI" id="CHEBI:33019"/>
        <dbReference type="ChEBI" id="CHEBI:61557"/>
        <dbReference type="ChEBI" id="CHEBI:140395"/>
        <dbReference type="EC" id="2.7.7.6"/>
    </reaction>
</comment>
<evidence type="ECO:0000256" key="8">
    <source>
        <dbReference type="ARBA" id="ARBA00022842"/>
    </source>
</evidence>
<evidence type="ECO:0000256" key="1">
    <source>
        <dbReference type="ARBA" id="ARBA00004123"/>
    </source>
</evidence>
<evidence type="ECO:0000256" key="5">
    <source>
        <dbReference type="ARBA" id="ARBA00022695"/>
    </source>
</evidence>
<keyword evidence="7" id="KW-0862">Zinc</keyword>
<evidence type="ECO:0000256" key="12">
    <source>
        <dbReference type="SAM" id="MobiDB-lite"/>
    </source>
</evidence>
<comment type="function">
    <text evidence="11">DNA-dependent RNA polymerase catalyzes the transcription of DNA into RNA using the four ribonucleoside triphosphates as substrates.</text>
</comment>
<dbReference type="Pfam" id="PF04997">
    <property type="entry name" value="RNA_pol_Rpb1_1"/>
    <property type="match status" value="1"/>
</dbReference>
<gene>
    <name evidence="14" type="primary">POLR1A_1</name>
    <name evidence="14" type="ORF">OS493_015373</name>
</gene>
<evidence type="ECO:0000256" key="6">
    <source>
        <dbReference type="ARBA" id="ARBA00022723"/>
    </source>
</evidence>
<dbReference type="InterPro" id="IPR007080">
    <property type="entry name" value="RNA_pol_Rpb1_1"/>
</dbReference>
<dbReference type="Gene3D" id="2.40.40.20">
    <property type="match status" value="1"/>
</dbReference>
<dbReference type="GO" id="GO:0046872">
    <property type="term" value="F:metal ion binding"/>
    <property type="evidence" value="ECO:0007669"/>
    <property type="project" value="UniProtKB-KW"/>
</dbReference>
<sequence length="823" mass="93602">MFGSTTVPFHHLEGVRLALYKPEETKKLSVKQLTNPQTFDALLHANFGGLYDPALGPTDKDDLCGTCAQNYIYCPGHFGHLELPLPVYHPLFFKELVQILRSSCFKCGDLLFSTTVKHVFVSQMKVLDYGLIAVTEELKQIAFTTLNSNESTENAQEIQHEHACIAALDQHVKKVLNDIDKKAARRKSVAKNVTSCRHAIIKEFMQSHMVNKRRYCPSCKAPSRDVRSEYNSRVFLKGLSAREANKWVKTQVFKAHLAKHSAPAAKNNCCDDNGTDHAENEASSTRDPAEAATTVSDDDDEVKRLTQQTYLTPLEAQKQICKVWEKYGEFLNILLGAYPSPTAKRRCCSADMFFMEIFPVPPSRFRPLSKFGERQFENPQTGNLNKIMKDCVLVRSCLQDINKPAIDGQDVQPERRKKSFGKNARATVTGKTATERLHYAWLQLQTDVNCYIDSDLDKISDIKFAGIRQILEKKEGLFRKNMMGKRVDYACRSVISPDPYLSVDEIGIPEVFALKLTYPQPVTHWNVKELRQAVINGPLQHPGANLVEHDDGKRTLLSRTDPNQRQAIAKRLLTPSTDMSTSVSHCKKVYRHLQNGDVLLLNRQPTLHRPSMMAHKARVLPGEKTIRLHYANCKSYNADFDGDEMNAHYPQNELARAEAYNLASTNFQYLVPKDGTPLSGLIQDHMVAGVRMTVRGCMFNRSDYQQLVYSALSFKNSKIKVLKPCIVKPCELWSGKQYQQMAQFMDIQRSAATSESTWIDRWNHHGYHEAGGWYKTVTSKRQIPEEEETGQPLHKEQQAHTHSVHEWMPIHRPVPNLPVNYDR</sequence>
<dbReference type="Gene3D" id="1.10.274.100">
    <property type="entry name" value="RNA polymerase Rpb1, domain 3"/>
    <property type="match status" value="1"/>
</dbReference>
<accession>A0A9W9Z088</accession>
<dbReference type="EC" id="2.7.7.6" evidence="11"/>
<feature type="compositionally biased region" description="Basic and acidic residues" evidence="12">
    <location>
        <begin position="793"/>
        <end position="802"/>
    </location>
</feature>
<dbReference type="PANTHER" id="PTHR19376:SF11">
    <property type="entry name" value="DNA-DIRECTED RNA POLYMERASE I SUBUNIT RPA1"/>
    <property type="match status" value="1"/>
</dbReference>
<keyword evidence="6" id="KW-0479">Metal-binding</keyword>
<dbReference type="SUPFAM" id="SSF64484">
    <property type="entry name" value="beta and beta-prime subunits of DNA dependent RNA-polymerase"/>
    <property type="match status" value="1"/>
</dbReference>
<comment type="similarity">
    <text evidence="2 11">Belongs to the RNA polymerase beta' chain family.</text>
</comment>
<dbReference type="GO" id="GO:0003677">
    <property type="term" value="F:DNA binding"/>
    <property type="evidence" value="ECO:0007669"/>
    <property type="project" value="InterPro"/>
</dbReference>
<keyword evidence="5 11" id="KW-0548">Nucleotidyltransferase</keyword>
<evidence type="ECO:0000256" key="7">
    <source>
        <dbReference type="ARBA" id="ARBA00022833"/>
    </source>
</evidence>
<keyword evidence="9 11" id="KW-0804">Transcription</keyword>
<dbReference type="Gene3D" id="3.30.1490.180">
    <property type="entry name" value="RNA polymerase ii"/>
    <property type="match status" value="1"/>
</dbReference>
<dbReference type="AlphaFoldDB" id="A0A9W9Z088"/>
<comment type="subcellular location">
    <subcellularLocation>
        <location evidence="1">Nucleus</location>
    </subcellularLocation>
</comment>
<dbReference type="OrthoDB" id="270392at2759"/>
<evidence type="ECO:0000256" key="3">
    <source>
        <dbReference type="ARBA" id="ARBA00022478"/>
    </source>
</evidence>
<keyword evidence="15" id="KW-1185">Reference proteome</keyword>
<dbReference type="InterPro" id="IPR045867">
    <property type="entry name" value="DNA-dir_RpoC_beta_prime"/>
</dbReference>
<organism evidence="14 15">
    <name type="scientific">Desmophyllum pertusum</name>
    <dbReference type="NCBI Taxonomy" id="174260"/>
    <lineage>
        <taxon>Eukaryota</taxon>
        <taxon>Metazoa</taxon>
        <taxon>Cnidaria</taxon>
        <taxon>Anthozoa</taxon>
        <taxon>Hexacorallia</taxon>
        <taxon>Scleractinia</taxon>
        <taxon>Caryophylliina</taxon>
        <taxon>Caryophylliidae</taxon>
        <taxon>Desmophyllum</taxon>
    </lineage>
</organism>
<dbReference type="InterPro" id="IPR006592">
    <property type="entry name" value="RNA_pol_N"/>
</dbReference>
<dbReference type="Pfam" id="PF00623">
    <property type="entry name" value="RNA_pol_Rpb1_2"/>
    <property type="match status" value="1"/>
</dbReference>
<dbReference type="Pfam" id="PF04983">
    <property type="entry name" value="RNA_pol_Rpb1_3"/>
    <property type="match status" value="1"/>
</dbReference>
<keyword evidence="3 11" id="KW-0240">DNA-directed RNA polymerase</keyword>
<keyword evidence="10" id="KW-0539">Nucleus</keyword>
<evidence type="ECO:0000313" key="14">
    <source>
        <dbReference type="EMBL" id="KAJ7372918.1"/>
    </source>
</evidence>
<dbReference type="Proteomes" id="UP001163046">
    <property type="component" value="Unassembled WGS sequence"/>
</dbReference>
<evidence type="ECO:0000313" key="15">
    <source>
        <dbReference type="Proteomes" id="UP001163046"/>
    </source>
</evidence>
<dbReference type="GO" id="GO:0003899">
    <property type="term" value="F:DNA-directed RNA polymerase activity"/>
    <property type="evidence" value="ECO:0007669"/>
    <property type="project" value="UniProtKB-EC"/>
</dbReference>
<evidence type="ECO:0000256" key="9">
    <source>
        <dbReference type="ARBA" id="ARBA00023163"/>
    </source>
</evidence>
<evidence type="ECO:0000256" key="2">
    <source>
        <dbReference type="ARBA" id="ARBA00006460"/>
    </source>
</evidence>
<protein>
    <recommendedName>
        <fullName evidence="11">DNA-directed RNA polymerase subunit</fullName>
        <ecNumber evidence="11">2.7.7.6</ecNumber>
    </recommendedName>
</protein>
<dbReference type="Gene3D" id="4.10.860.120">
    <property type="entry name" value="RNA polymerase II, clamp domain"/>
    <property type="match status" value="1"/>
</dbReference>
<dbReference type="InterPro" id="IPR042102">
    <property type="entry name" value="RNA_pol_Rpb1_3_sf"/>
</dbReference>
<name>A0A9W9Z088_9CNID</name>
<dbReference type="SMART" id="SM00663">
    <property type="entry name" value="RPOLA_N"/>
    <property type="match status" value="1"/>
</dbReference>
<evidence type="ECO:0000256" key="11">
    <source>
        <dbReference type="RuleBase" id="RU004279"/>
    </source>
</evidence>
<dbReference type="PANTHER" id="PTHR19376">
    <property type="entry name" value="DNA-DIRECTED RNA POLYMERASE"/>
    <property type="match status" value="1"/>
</dbReference>
<evidence type="ECO:0000259" key="13">
    <source>
        <dbReference type="SMART" id="SM00663"/>
    </source>
</evidence>
<evidence type="ECO:0000256" key="4">
    <source>
        <dbReference type="ARBA" id="ARBA00022679"/>
    </source>
</evidence>
<keyword evidence="8" id="KW-0460">Magnesium</keyword>
<reference evidence="14" key="1">
    <citation type="submission" date="2023-01" db="EMBL/GenBank/DDBJ databases">
        <title>Genome assembly of the deep-sea coral Lophelia pertusa.</title>
        <authorList>
            <person name="Herrera S."/>
            <person name="Cordes E."/>
        </authorList>
    </citation>
    <scope>NUCLEOTIDE SEQUENCE</scope>
    <source>
        <strain evidence="14">USNM1676648</strain>
        <tissue evidence="14">Polyp</tissue>
    </source>
</reference>
<dbReference type="GO" id="GO:0006351">
    <property type="term" value="P:DNA-templated transcription"/>
    <property type="evidence" value="ECO:0007669"/>
    <property type="project" value="InterPro"/>
</dbReference>
<evidence type="ECO:0000256" key="10">
    <source>
        <dbReference type="ARBA" id="ARBA00023242"/>
    </source>
</evidence>
<dbReference type="FunFam" id="3.30.1490.180:FF:000003">
    <property type="entry name" value="DNA-directed RNA polymerase subunit"/>
    <property type="match status" value="1"/>
</dbReference>
<proteinExistence type="inferred from homology"/>
<keyword evidence="4 11" id="KW-0808">Transferase</keyword>
<dbReference type="CDD" id="cd01435">
    <property type="entry name" value="RNAP_I_RPA1_N"/>
    <property type="match status" value="1"/>
</dbReference>
<dbReference type="InterPro" id="IPR015699">
    <property type="entry name" value="DNA-dir_RNA_pol1_lsu_N"/>
</dbReference>
<dbReference type="FunFam" id="2.40.40.20:FF:000019">
    <property type="entry name" value="DNA-directed RNA polymerase II subunit RPB1"/>
    <property type="match status" value="1"/>
</dbReference>
<feature type="region of interest" description="Disordered" evidence="12">
    <location>
        <begin position="264"/>
        <end position="300"/>
    </location>
</feature>
<dbReference type="GO" id="GO:0005736">
    <property type="term" value="C:RNA polymerase I complex"/>
    <property type="evidence" value="ECO:0007669"/>
    <property type="project" value="UniProtKB-ARBA"/>
</dbReference>
<dbReference type="EMBL" id="MU826833">
    <property type="protein sequence ID" value="KAJ7372918.1"/>
    <property type="molecule type" value="Genomic_DNA"/>
</dbReference>
<feature type="region of interest" description="Disordered" evidence="12">
    <location>
        <begin position="782"/>
        <end position="802"/>
    </location>
</feature>
<dbReference type="InterPro" id="IPR000722">
    <property type="entry name" value="RNA_pol_asu"/>
</dbReference>
<comment type="caution">
    <text evidence="14">The sequence shown here is derived from an EMBL/GenBank/DDBJ whole genome shotgun (WGS) entry which is preliminary data.</text>
</comment>
<feature type="domain" description="RNA polymerase N-terminal" evidence="13">
    <location>
        <begin position="351"/>
        <end position="693"/>
    </location>
</feature>
<dbReference type="InterPro" id="IPR044893">
    <property type="entry name" value="RNA_pol_Rpb1_clamp_domain"/>
</dbReference>
<dbReference type="InterPro" id="IPR007066">
    <property type="entry name" value="RNA_pol_Rpb1_3"/>
</dbReference>